<proteinExistence type="predicted"/>
<dbReference type="Proteomes" id="UP000070544">
    <property type="component" value="Unassembled WGS sequence"/>
</dbReference>
<evidence type="ECO:0000313" key="2">
    <source>
        <dbReference type="EMBL" id="KXS18787.1"/>
    </source>
</evidence>
<reference evidence="2 3" key="1">
    <citation type="journal article" date="2015" name="Genome Biol. Evol.">
        <title>Phylogenomic analyses indicate that early fungi evolved digesting cell walls of algal ancestors of land plants.</title>
        <authorList>
            <person name="Chang Y."/>
            <person name="Wang S."/>
            <person name="Sekimoto S."/>
            <person name="Aerts A.L."/>
            <person name="Choi C."/>
            <person name="Clum A."/>
            <person name="LaButti K.M."/>
            <person name="Lindquist E.A."/>
            <person name="Yee Ngan C."/>
            <person name="Ohm R.A."/>
            <person name="Salamov A.A."/>
            <person name="Grigoriev I.V."/>
            <person name="Spatafora J.W."/>
            <person name="Berbee M.L."/>
        </authorList>
    </citation>
    <scope>NUCLEOTIDE SEQUENCE [LARGE SCALE GENOMIC DNA]</scope>
    <source>
        <strain evidence="2 3">JEL478</strain>
    </source>
</reference>
<name>A0A139APV5_GONPJ</name>
<sequence length="132" mass="14487">MRPQIKSLLRYTLVAVFTTFAVLLWRDSQSQWQLPSTSESESISIAGESATSDPAWKDPSPSSFLPSPSLPASTPPPPPPPDAVSSARQRYFDLWSRQVTGKLRTTTPPGGWDADLMAPALAGMYARRNVWV</sequence>
<organism evidence="2 3">
    <name type="scientific">Gonapodya prolifera (strain JEL478)</name>
    <name type="common">Monoblepharis prolifera</name>
    <dbReference type="NCBI Taxonomy" id="1344416"/>
    <lineage>
        <taxon>Eukaryota</taxon>
        <taxon>Fungi</taxon>
        <taxon>Fungi incertae sedis</taxon>
        <taxon>Chytridiomycota</taxon>
        <taxon>Chytridiomycota incertae sedis</taxon>
        <taxon>Monoblepharidomycetes</taxon>
        <taxon>Monoblepharidales</taxon>
        <taxon>Gonapodyaceae</taxon>
        <taxon>Gonapodya</taxon>
    </lineage>
</organism>
<accession>A0A139APV5</accession>
<dbReference type="AlphaFoldDB" id="A0A139APV5"/>
<feature type="compositionally biased region" description="Pro residues" evidence="1">
    <location>
        <begin position="73"/>
        <end position="82"/>
    </location>
</feature>
<keyword evidence="3" id="KW-1185">Reference proteome</keyword>
<gene>
    <name evidence="2" type="ORF">M427DRAFT_53284</name>
</gene>
<feature type="region of interest" description="Disordered" evidence="1">
    <location>
        <begin position="31"/>
        <end position="87"/>
    </location>
</feature>
<evidence type="ECO:0000256" key="1">
    <source>
        <dbReference type="SAM" id="MobiDB-lite"/>
    </source>
</evidence>
<feature type="compositionally biased region" description="Low complexity" evidence="1">
    <location>
        <begin position="59"/>
        <end position="72"/>
    </location>
</feature>
<protein>
    <submittedName>
        <fullName evidence="2">Uncharacterized protein</fullName>
    </submittedName>
</protein>
<evidence type="ECO:0000313" key="3">
    <source>
        <dbReference type="Proteomes" id="UP000070544"/>
    </source>
</evidence>
<feature type="non-terminal residue" evidence="2">
    <location>
        <position position="132"/>
    </location>
</feature>
<feature type="compositionally biased region" description="Low complexity" evidence="1">
    <location>
        <begin position="36"/>
        <end position="52"/>
    </location>
</feature>
<dbReference type="EMBL" id="KQ965740">
    <property type="protein sequence ID" value="KXS18787.1"/>
    <property type="molecule type" value="Genomic_DNA"/>
</dbReference>